<evidence type="ECO:0000313" key="2">
    <source>
        <dbReference type="EMBL" id="GHA94793.1"/>
    </source>
</evidence>
<evidence type="ECO:0000256" key="1">
    <source>
        <dbReference type="SAM" id="MobiDB-lite"/>
    </source>
</evidence>
<proteinExistence type="predicted"/>
<reference evidence="3" key="1">
    <citation type="journal article" date="2019" name="Int. J. Syst. Evol. Microbiol.">
        <title>The Global Catalogue of Microorganisms (GCM) 10K type strain sequencing project: providing services to taxonomists for standard genome sequencing and annotation.</title>
        <authorList>
            <consortium name="The Broad Institute Genomics Platform"/>
            <consortium name="The Broad Institute Genome Sequencing Center for Infectious Disease"/>
            <person name="Wu L."/>
            <person name="Ma J."/>
        </authorList>
    </citation>
    <scope>NUCLEOTIDE SEQUENCE [LARGE SCALE GENOMIC DNA]</scope>
    <source>
        <strain evidence="3">JCM 4737</strain>
    </source>
</reference>
<evidence type="ECO:0000313" key="3">
    <source>
        <dbReference type="Proteomes" id="UP000599437"/>
    </source>
</evidence>
<keyword evidence="3" id="KW-1185">Reference proteome</keyword>
<comment type="caution">
    <text evidence="2">The sequence shown here is derived from an EMBL/GenBank/DDBJ whole genome shotgun (WGS) entry which is preliminary data.</text>
</comment>
<dbReference type="EMBL" id="BMVO01000003">
    <property type="protein sequence ID" value="GHA94793.1"/>
    <property type="molecule type" value="Genomic_DNA"/>
</dbReference>
<gene>
    <name evidence="2" type="ORF">GCM10010346_17020</name>
</gene>
<sequence>MGAQSVPMSHPAPNVVPMPPRPRPHGLLRPAAAQINEAIRSLIDQPNDAARAEEYQRLLVAWAEATRADLVKAA</sequence>
<accession>A0ABQ3DJH7</accession>
<dbReference type="Proteomes" id="UP000599437">
    <property type="component" value="Unassembled WGS sequence"/>
</dbReference>
<protein>
    <submittedName>
        <fullName evidence="2">Uncharacterized protein</fullName>
    </submittedName>
</protein>
<feature type="region of interest" description="Disordered" evidence="1">
    <location>
        <begin position="1"/>
        <end position="27"/>
    </location>
</feature>
<organism evidence="2 3">
    <name type="scientific">Streptomyces chryseus</name>
    <dbReference type="NCBI Taxonomy" id="68186"/>
    <lineage>
        <taxon>Bacteria</taxon>
        <taxon>Bacillati</taxon>
        <taxon>Actinomycetota</taxon>
        <taxon>Actinomycetes</taxon>
        <taxon>Kitasatosporales</taxon>
        <taxon>Streptomycetaceae</taxon>
        <taxon>Streptomyces</taxon>
    </lineage>
</organism>
<name>A0ABQ3DJH7_9ACTN</name>